<gene>
    <name evidence="9" type="primary">deoC</name>
    <name evidence="9" type="ORF">NCTC13315_01469</name>
</gene>
<protein>
    <recommendedName>
        <fullName evidence="3">deoxyribose-phosphate aldolase</fullName>
        <ecNumber evidence="3">4.1.2.4</ecNumber>
    </recommendedName>
    <alternativeName>
        <fullName evidence="7">2-deoxy-D-ribose 5-phosphate aldolase</fullName>
    </alternativeName>
    <alternativeName>
        <fullName evidence="6">Phosphodeoxyriboaldolase</fullName>
    </alternativeName>
</protein>
<dbReference type="EC" id="4.1.2.4" evidence="3"/>
<evidence type="ECO:0000256" key="3">
    <source>
        <dbReference type="ARBA" id="ARBA00012515"/>
    </source>
</evidence>
<evidence type="ECO:0000256" key="7">
    <source>
        <dbReference type="ARBA" id="ARBA00032755"/>
    </source>
</evidence>
<reference evidence="9 10" key="1">
    <citation type="submission" date="2018-06" db="EMBL/GenBank/DDBJ databases">
        <authorList>
            <consortium name="Pathogen Informatics"/>
            <person name="Doyle S."/>
        </authorList>
    </citation>
    <scope>NUCLEOTIDE SEQUENCE [LARGE SCALE GENOMIC DNA]</scope>
    <source>
        <strain evidence="9 10">NCTC13315</strain>
    </source>
</reference>
<evidence type="ECO:0000256" key="1">
    <source>
        <dbReference type="ARBA" id="ARBA00004816"/>
    </source>
</evidence>
<dbReference type="GO" id="GO:0009264">
    <property type="term" value="P:deoxyribonucleotide catabolic process"/>
    <property type="evidence" value="ECO:0007669"/>
    <property type="project" value="InterPro"/>
</dbReference>
<dbReference type="SUPFAM" id="SSF51569">
    <property type="entry name" value="Aldolase"/>
    <property type="match status" value="1"/>
</dbReference>
<evidence type="ECO:0000256" key="4">
    <source>
        <dbReference type="ARBA" id="ARBA00023239"/>
    </source>
</evidence>
<accession>A0A378I2L0</accession>
<sequence length="250" mass="27716">MSLNLDKTWLATLKKIDKESIEFTTDLVKSVIDLTLLDELADNDALKTLAEEANSHRVAAVCVFPEHLEKFKHLETSKRATVVNFPKGQDSLDTTLATIQKIALAHVDEVDYVFAYPDYLSGHQRYALQQCHEVYACCQANNIRLKVILETGAFPNAPLIYKASCDILNSGCDFLKTSTGKIKIGATPLAAFSMLKAITDSNSSVGIKISGGIKQLKQAYFYMALAAFICKKEIDNSWFRIGSSSLHRMI</sequence>
<evidence type="ECO:0000313" key="9">
    <source>
        <dbReference type="EMBL" id="STX28935.1"/>
    </source>
</evidence>
<evidence type="ECO:0000256" key="6">
    <source>
        <dbReference type="ARBA" id="ARBA00031814"/>
    </source>
</evidence>
<organism evidence="9 10">
    <name type="scientific">Legionella beliardensis</name>
    <dbReference type="NCBI Taxonomy" id="91822"/>
    <lineage>
        <taxon>Bacteria</taxon>
        <taxon>Pseudomonadati</taxon>
        <taxon>Pseudomonadota</taxon>
        <taxon>Gammaproteobacteria</taxon>
        <taxon>Legionellales</taxon>
        <taxon>Legionellaceae</taxon>
        <taxon>Legionella</taxon>
    </lineage>
</organism>
<evidence type="ECO:0000256" key="2">
    <source>
        <dbReference type="ARBA" id="ARBA00009473"/>
    </source>
</evidence>
<name>A0A378I2L0_9GAMM</name>
<dbReference type="PIRSF" id="PIRSF001357">
    <property type="entry name" value="DeoC"/>
    <property type="match status" value="1"/>
</dbReference>
<dbReference type="Pfam" id="PF01791">
    <property type="entry name" value="DeoC"/>
    <property type="match status" value="1"/>
</dbReference>
<dbReference type="Proteomes" id="UP000254968">
    <property type="component" value="Unassembled WGS sequence"/>
</dbReference>
<dbReference type="InterPro" id="IPR002915">
    <property type="entry name" value="DeoC/FbaB/LacD_aldolase"/>
</dbReference>
<dbReference type="AlphaFoldDB" id="A0A378I2L0"/>
<keyword evidence="5" id="KW-0704">Schiff base</keyword>
<comment type="catalytic activity">
    <reaction evidence="8">
        <text>2-deoxy-D-ribose 5-phosphate = D-glyceraldehyde 3-phosphate + acetaldehyde</text>
        <dbReference type="Rhea" id="RHEA:12821"/>
        <dbReference type="ChEBI" id="CHEBI:15343"/>
        <dbReference type="ChEBI" id="CHEBI:59776"/>
        <dbReference type="ChEBI" id="CHEBI:62877"/>
        <dbReference type="EC" id="4.1.2.4"/>
    </reaction>
</comment>
<evidence type="ECO:0000313" key="10">
    <source>
        <dbReference type="Proteomes" id="UP000254968"/>
    </source>
</evidence>
<comment type="similarity">
    <text evidence="2">Belongs to the DeoC/FbaB aldolase family. DeoC type 2 subfamily.</text>
</comment>
<keyword evidence="4 9" id="KW-0456">Lyase</keyword>
<dbReference type="PANTHER" id="PTHR10889:SF3">
    <property type="entry name" value="DEOXYRIBOSE-PHOSPHATE ALDOLASE"/>
    <property type="match status" value="1"/>
</dbReference>
<dbReference type="InterPro" id="IPR011343">
    <property type="entry name" value="DeoC"/>
</dbReference>
<dbReference type="InterPro" id="IPR013785">
    <property type="entry name" value="Aldolase_TIM"/>
</dbReference>
<comment type="pathway">
    <text evidence="1">Carbohydrate degradation; 2-deoxy-D-ribose 1-phosphate degradation; D-glyceraldehyde 3-phosphate and acetaldehyde from 2-deoxy-alpha-D-ribose 1-phosphate: step 2/2.</text>
</comment>
<keyword evidence="10" id="KW-1185">Reference proteome</keyword>
<dbReference type="RefSeq" id="WP_115302644.1">
    <property type="nucleotide sequence ID" value="NZ_CAAAHO010000004.1"/>
</dbReference>
<dbReference type="GO" id="GO:0004139">
    <property type="term" value="F:deoxyribose-phosphate aldolase activity"/>
    <property type="evidence" value="ECO:0007669"/>
    <property type="project" value="UniProtKB-EC"/>
</dbReference>
<dbReference type="OrthoDB" id="6579831at2"/>
<dbReference type="SMART" id="SM01133">
    <property type="entry name" value="DeoC"/>
    <property type="match status" value="1"/>
</dbReference>
<dbReference type="PANTHER" id="PTHR10889">
    <property type="entry name" value="DEOXYRIBOSE-PHOSPHATE ALDOLASE"/>
    <property type="match status" value="1"/>
</dbReference>
<proteinExistence type="inferred from homology"/>
<evidence type="ECO:0000256" key="8">
    <source>
        <dbReference type="ARBA" id="ARBA00048791"/>
    </source>
</evidence>
<dbReference type="GO" id="GO:0016052">
    <property type="term" value="P:carbohydrate catabolic process"/>
    <property type="evidence" value="ECO:0007669"/>
    <property type="project" value="TreeGrafter"/>
</dbReference>
<evidence type="ECO:0000256" key="5">
    <source>
        <dbReference type="ARBA" id="ARBA00023270"/>
    </source>
</evidence>
<dbReference type="EMBL" id="UGNV01000001">
    <property type="protein sequence ID" value="STX28935.1"/>
    <property type="molecule type" value="Genomic_DNA"/>
</dbReference>
<dbReference type="GO" id="GO:0005737">
    <property type="term" value="C:cytoplasm"/>
    <property type="evidence" value="ECO:0007669"/>
    <property type="project" value="InterPro"/>
</dbReference>
<dbReference type="Gene3D" id="3.20.20.70">
    <property type="entry name" value="Aldolase class I"/>
    <property type="match status" value="1"/>
</dbReference>